<dbReference type="PANTHER" id="PTHR43861">
    <property type="entry name" value="TRANS-ACONITATE 2-METHYLTRANSFERASE-RELATED"/>
    <property type="match status" value="1"/>
</dbReference>
<dbReference type="PANTHER" id="PTHR43861:SF3">
    <property type="entry name" value="PUTATIVE (AFU_ORTHOLOGUE AFUA_2G14390)-RELATED"/>
    <property type="match status" value="1"/>
</dbReference>
<proteinExistence type="predicted"/>
<dbReference type="SUPFAM" id="SSF53335">
    <property type="entry name" value="S-adenosyl-L-methionine-dependent methyltransferases"/>
    <property type="match status" value="1"/>
</dbReference>
<dbReference type="CDD" id="cd02440">
    <property type="entry name" value="AdoMet_MTases"/>
    <property type="match status" value="1"/>
</dbReference>
<dbReference type="Pfam" id="PF13489">
    <property type="entry name" value="Methyltransf_23"/>
    <property type="match status" value="1"/>
</dbReference>
<dbReference type="AlphaFoldDB" id="A0AAV5AEX7"/>
<sequence>MSSTTEHTHHHVSVVDANKEFFNHGTDHGHESFLEKLMKLKSVQEVYDVLTNQILKSYSFDVNKTRLLDFACGDGMLHASPWVSVHTKLTTSTFKGVMSLRLASHCKSITGADISEGMTNAYNRKMHANDIHHAKAICGELKADSLDGQKFDVIICLQAYHHIEDCLKITQLLKSFLAPGGVLLVVDQLEGTHHMPAVLEDTLPIMQEMMKQSPHSHHMIAHAGGFSKEKMEEIYTGAELTDFEFIEAFTKEREGKVFTLFLAKGVNPA</sequence>
<evidence type="ECO:0000256" key="1">
    <source>
        <dbReference type="ARBA" id="ARBA00022679"/>
    </source>
</evidence>
<name>A0AAV5AEX7_9AGAM</name>
<dbReference type="Gene3D" id="3.40.50.150">
    <property type="entry name" value="Vaccinia Virus protein VP39"/>
    <property type="match status" value="1"/>
</dbReference>
<protein>
    <recommendedName>
        <fullName evidence="4">Methyltransferase domain-containing protein</fullName>
    </recommendedName>
</protein>
<organism evidence="2 3">
    <name type="scientific">Clathrus columnatus</name>
    <dbReference type="NCBI Taxonomy" id="1419009"/>
    <lineage>
        <taxon>Eukaryota</taxon>
        <taxon>Fungi</taxon>
        <taxon>Dikarya</taxon>
        <taxon>Basidiomycota</taxon>
        <taxon>Agaricomycotina</taxon>
        <taxon>Agaricomycetes</taxon>
        <taxon>Phallomycetidae</taxon>
        <taxon>Phallales</taxon>
        <taxon>Clathraceae</taxon>
        <taxon>Clathrus</taxon>
    </lineage>
</organism>
<evidence type="ECO:0008006" key="4">
    <source>
        <dbReference type="Google" id="ProtNLM"/>
    </source>
</evidence>
<keyword evidence="1" id="KW-0808">Transferase</keyword>
<dbReference type="InterPro" id="IPR029063">
    <property type="entry name" value="SAM-dependent_MTases_sf"/>
</dbReference>
<reference evidence="2" key="1">
    <citation type="submission" date="2021-10" db="EMBL/GenBank/DDBJ databases">
        <title>De novo Genome Assembly of Clathrus columnatus (Basidiomycota, Fungi) Using Illumina and Nanopore Sequence Data.</title>
        <authorList>
            <person name="Ogiso-Tanaka E."/>
            <person name="Itagaki H."/>
            <person name="Hosoya T."/>
            <person name="Hosaka K."/>
        </authorList>
    </citation>
    <scope>NUCLEOTIDE SEQUENCE</scope>
    <source>
        <strain evidence="2">MO-923</strain>
    </source>
</reference>
<dbReference type="GO" id="GO:0016740">
    <property type="term" value="F:transferase activity"/>
    <property type="evidence" value="ECO:0007669"/>
    <property type="project" value="UniProtKB-KW"/>
</dbReference>
<dbReference type="EMBL" id="BPWL01000006">
    <property type="protein sequence ID" value="GJJ11061.1"/>
    <property type="molecule type" value="Genomic_DNA"/>
</dbReference>
<evidence type="ECO:0000313" key="2">
    <source>
        <dbReference type="EMBL" id="GJJ11061.1"/>
    </source>
</evidence>
<dbReference type="Proteomes" id="UP001050691">
    <property type="component" value="Unassembled WGS sequence"/>
</dbReference>
<keyword evidence="3" id="KW-1185">Reference proteome</keyword>
<comment type="caution">
    <text evidence="2">The sequence shown here is derived from an EMBL/GenBank/DDBJ whole genome shotgun (WGS) entry which is preliminary data.</text>
</comment>
<gene>
    <name evidence="2" type="ORF">Clacol_005292</name>
</gene>
<evidence type="ECO:0000313" key="3">
    <source>
        <dbReference type="Proteomes" id="UP001050691"/>
    </source>
</evidence>
<accession>A0AAV5AEX7</accession>